<dbReference type="OrthoDB" id="10016069at2759"/>
<accession>A0A3P7MPM2</accession>
<dbReference type="GO" id="GO:0016020">
    <property type="term" value="C:membrane"/>
    <property type="evidence" value="ECO:0007669"/>
    <property type="project" value="GOC"/>
</dbReference>
<keyword evidence="3" id="KW-1185">Reference proteome</keyword>
<dbReference type="AlphaFoldDB" id="A0A3P7MPM2"/>
<gene>
    <name evidence="2" type="ORF">DILT_LOCUS13548</name>
</gene>
<sequence>MALESHRGRRKSFTIEVPKSAKPCLINQFFFCYVTIIVSVRLNLLFQRGQTPFNRASLLNVGFIEAMKRLNYACLIFHDVDLLPEDDRNLYMCDEVPTHMSATISKFNYK</sequence>
<dbReference type="Pfam" id="PF13733">
    <property type="entry name" value="Glyco_transf_7N"/>
    <property type="match status" value="1"/>
</dbReference>
<dbReference type="InterPro" id="IPR003859">
    <property type="entry name" value="Galactosyl_T"/>
</dbReference>
<dbReference type="GO" id="GO:0005975">
    <property type="term" value="P:carbohydrate metabolic process"/>
    <property type="evidence" value="ECO:0007669"/>
    <property type="project" value="InterPro"/>
</dbReference>
<protein>
    <recommendedName>
        <fullName evidence="1">Galactosyltransferase N-terminal domain-containing protein</fullName>
    </recommendedName>
</protein>
<dbReference type="InterPro" id="IPR029044">
    <property type="entry name" value="Nucleotide-diphossugar_trans"/>
</dbReference>
<evidence type="ECO:0000313" key="2">
    <source>
        <dbReference type="EMBL" id="VDN20061.1"/>
    </source>
</evidence>
<reference evidence="2 3" key="1">
    <citation type="submission" date="2018-11" db="EMBL/GenBank/DDBJ databases">
        <authorList>
            <consortium name="Pathogen Informatics"/>
        </authorList>
    </citation>
    <scope>NUCLEOTIDE SEQUENCE [LARGE SCALE GENOMIC DNA]</scope>
</reference>
<evidence type="ECO:0000259" key="1">
    <source>
        <dbReference type="Pfam" id="PF13733"/>
    </source>
</evidence>
<organism evidence="2 3">
    <name type="scientific">Dibothriocephalus latus</name>
    <name type="common">Fish tapeworm</name>
    <name type="synonym">Diphyllobothrium latum</name>
    <dbReference type="NCBI Taxonomy" id="60516"/>
    <lineage>
        <taxon>Eukaryota</taxon>
        <taxon>Metazoa</taxon>
        <taxon>Spiralia</taxon>
        <taxon>Lophotrochozoa</taxon>
        <taxon>Platyhelminthes</taxon>
        <taxon>Cestoda</taxon>
        <taxon>Eucestoda</taxon>
        <taxon>Diphyllobothriidea</taxon>
        <taxon>Diphyllobothriidae</taxon>
        <taxon>Dibothriocephalus</taxon>
    </lineage>
</organism>
<dbReference type="GO" id="GO:0006688">
    <property type="term" value="P:glycosphingolipid biosynthetic process"/>
    <property type="evidence" value="ECO:0007669"/>
    <property type="project" value="TreeGrafter"/>
</dbReference>
<dbReference type="GO" id="GO:0005794">
    <property type="term" value="C:Golgi apparatus"/>
    <property type="evidence" value="ECO:0007669"/>
    <property type="project" value="TreeGrafter"/>
</dbReference>
<dbReference type="SUPFAM" id="SSF53448">
    <property type="entry name" value="Nucleotide-diphospho-sugar transferases"/>
    <property type="match status" value="1"/>
</dbReference>
<dbReference type="EMBL" id="UYRU01070653">
    <property type="protein sequence ID" value="VDN20061.1"/>
    <property type="molecule type" value="Genomic_DNA"/>
</dbReference>
<dbReference type="Gene3D" id="3.90.550.10">
    <property type="entry name" value="Spore Coat Polysaccharide Biosynthesis Protein SpsA, Chain A"/>
    <property type="match status" value="1"/>
</dbReference>
<dbReference type="PANTHER" id="PTHR19300:SF57">
    <property type="entry name" value="BETA-1,4-N-ACETYLGALACTOSAMINYLTRANSFERASE"/>
    <property type="match status" value="1"/>
</dbReference>
<feature type="domain" description="Galactosyltransferase N-terminal" evidence="1">
    <location>
        <begin position="44"/>
        <end position="94"/>
    </location>
</feature>
<dbReference type="GO" id="GO:0033842">
    <property type="term" value="F:N-acetyl-beta-glucosaminyl-derivative 4-beta-N-acetylgalactosaminyltransferase activity"/>
    <property type="evidence" value="ECO:0007669"/>
    <property type="project" value="TreeGrafter"/>
</dbReference>
<proteinExistence type="predicted"/>
<dbReference type="PRINTS" id="PR02050">
    <property type="entry name" value="B14GALTRFASE"/>
</dbReference>
<dbReference type="GO" id="GO:0008378">
    <property type="term" value="F:galactosyltransferase activity"/>
    <property type="evidence" value="ECO:0007669"/>
    <property type="project" value="TreeGrafter"/>
</dbReference>
<dbReference type="PANTHER" id="PTHR19300">
    <property type="entry name" value="BETA-1,4-GALACTOSYLTRANSFERASE"/>
    <property type="match status" value="1"/>
</dbReference>
<dbReference type="Proteomes" id="UP000281553">
    <property type="component" value="Unassembled WGS sequence"/>
</dbReference>
<dbReference type="InterPro" id="IPR027995">
    <property type="entry name" value="Galactosyl_T_N"/>
</dbReference>
<evidence type="ECO:0000313" key="3">
    <source>
        <dbReference type="Proteomes" id="UP000281553"/>
    </source>
</evidence>
<name>A0A3P7MPM2_DIBLA</name>